<dbReference type="Proteomes" id="UP001500037">
    <property type="component" value="Unassembled WGS sequence"/>
</dbReference>
<reference evidence="2 3" key="1">
    <citation type="journal article" date="2019" name="Int. J. Syst. Evol. Microbiol.">
        <title>The Global Catalogue of Microorganisms (GCM) 10K type strain sequencing project: providing services to taxonomists for standard genome sequencing and annotation.</title>
        <authorList>
            <consortium name="The Broad Institute Genomics Platform"/>
            <consortium name="The Broad Institute Genome Sequencing Center for Infectious Disease"/>
            <person name="Wu L."/>
            <person name="Ma J."/>
        </authorList>
    </citation>
    <scope>NUCLEOTIDE SEQUENCE [LARGE SCALE GENOMIC DNA]</scope>
    <source>
        <strain evidence="2 3">JCM 13004</strain>
    </source>
</reference>
<organism evidence="2 3">
    <name type="scientific">Kitasatospora nipponensis</name>
    <dbReference type="NCBI Taxonomy" id="258049"/>
    <lineage>
        <taxon>Bacteria</taxon>
        <taxon>Bacillati</taxon>
        <taxon>Actinomycetota</taxon>
        <taxon>Actinomycetes</taxon>
        <taxon>Kitasatosporales</taxon>
        <taxon>Streptomycetaceae</taxon>
        <taxon>Kitasatospora</taxon>
    </lineage>
</organism>
<keyword evidence="1" id="KW-0812">Transmembrane</keyword>
<feature type="transmembrane region" description="Helical" evidence="1">
    <location>
        <begin position="258"/>
        <end position="279"/>
    </location>
</feature>
<protein>
    <submittedName>
        <fullName evidence="2">ABC transporter permease subunit</fullName>
    </submittedName>
</protein>
<keyword evidence="3" id="KW-1185">Reference proteome</keyword>
<evidence type="ECO:0000313" key="3">
    <source>
        <dbReference type="Proteomes" id="UP001500037"/>
    </source>
</evidence>
<accession>A0ABN1W9R4</accession>
<proteinExistence type="predicted"/>
<keyword evidence="1" id="KW-1133">Transmembrane helix</keyword>
<comment type="caution">
    <text evidence="2">The sequence shown here is derived from an EMBL/GenBank/DDBJ whole genome shotgun (WGS) entry which is preliminary data.</text>
</comment>
<sequence>MSTTATPLAPQAKAPAGPAAADRAGRVTLLRVVHSEWIKFRTLRSSYYTLLAAVVFMIGFGLLACYGAVDHINHPEAHDRAFMVDAADRSLRGYLAAQLAVGVLGVLVISGEYSTGMIRASLSAVPRRLPVLWAKAAVFGAVTLVVTTVTAFVAFFGGQAVLAGVHVQTTLSAAGVLRTVLGTALYLTAVGLLAVGIGAMVRNTAGGIAAVFGLLLVLPGLVEVLPASWSSHIGPYLPGAAGQAVATLHGDPGTLAPWTGFAVMCGYLAAALIGAAVVIKRRDA</sequence>
<evidence type="ECO:0000256" key="1">
    <source>
        <dbReference type="SAM" id="Phobius"/>
    </source>
</evidence>
<feature type="transmembrane region" description="Helical" evidence="1">
    <location>
        <begin position="132"/>
        <end position="156"/>
    </location>
</feature>
<feature type="transmembrane region" description="Helical" evidence="1">
    <location>
        <begin position="93"/>
        <end position="111"/>
    </location>
</feature>
<feature type="transmembrane region" description="Helical" evidence="1">
    <location>
        <begin position="176"/>
        <end position="201"/>
    </location>
</feature>
<gene>
    <name evidence="2" type="ORF">GCM10009665_34810</name>
</gene>
<dbReference type="RefSeq" id="WP_344442571.1">
    <property type="nucleotide sequence ID" value="NZ_BAAALF010000055.1"/>
</dbReference>
<dbReference type="EMBL" id="BAAALF010000055">
    <property type="protein sequence ID" value="GAA1241005.1"/>
    <property type="molecule type" value="Genomic_DNA"/>
</dbReference>
<name>A0ABN1W9R4_9ACTN</name>
<keyword evidence="1" id="KW-0472">Membrane</keyword>
<dbReference type="Pfam" id="PF12730">
    <property type="entry name" value="ABC2_membrane_4"/>
    <property type="match status" value="1"/>
</dbReference>
<evidence type="ECO:0000313" key="2">
    <source>
        <dbReference type="EMBL" id="GAA1241005.1"/>
    </source>
</evidence>
<feature type="transmembrane region" description="Helical" evidence="1">
    <location>
        <begin position="208"/>
        <end position="229"/>
    </location>
</feature>
<feature type="transmembrane region" description="Helical" evidence="1">
    <location>
        <begin position="47"/>
        <end position="69"/>
    </location>
</feature>